<feature type="signal peptide" evidence="1">
    <location>
        <begin position="1"/>
        <end position="32"/>
    </location>
</feature>
<keyword evidence="3" id="KW-1185">Reference proteome</keyword>
<dbReference type="Proteomes" id="UP000186609">
    <property type="component" value="Chromosome"/>
</dbReference>
<dbReference type="AlphaFoldDB" id="A0A1P8JXD8"/>
<evidence type="ECO:0008006" key="4">
    <source>
        <dbReference type="Google" id="ProtNLM"/>
    </source>
</evidence>
<dbReference type="Pfam" id="PF04338">
    <property type="entry name" value="DUF481"/>
    <property type="match status" value="1"/>
</dbReference>
<evidence type="ECO:0000313" key="2">
    <source>
        <dbReference type="EMBL" id="APW38416.1"/>
    </source>
</evidence>
<proteinExistence type="predicted"/>
<sequence>MFNRPRLAVRKLACATGAMAIVALLGPAAAQAAKLTLGNGDQVSGEILDLKDQTLRLKSPLFGEVKIPWSQVAELRSDEGVRIRLADGTELQGQLVLQPDGKVVVAQGAAPARDLERADVALLNPPVADNATKYSGHATLGGTFNRGNSRDDALNLDAELVARAPTNRYTLNAESHEAKSTGVTTTSNRLLSGQYDRFLTPKDYLFVNAKAQTDKQADLTLRSTLGAGYGRQFFETDVKKLSAEAGLSYVNENYDLAANKSFPALSLGLNYEQKFFDNRLVLFNKTDVSVSLSNTQDTLLKNKFGFRVPIANGLNLSTQLNISYDHSPPLGVKKTDTNVVVGVGYAF</sequence>
<keyword evidence="1" id="KW-0732">Signal</keyword>
<dbReference type="KEGG" id="rhy:RD110_15435"/>
<dbReference type="InterPro" id="IPR007433">
    <property type="entry name" value="DUF481"/>
</dbReference>
<evidence type="ECO:0000256" key="1">
    <source>
        <dbReference type="SAM" id="SignalP"/>
    </source>
</evidence>
<gene>
    <name evidence="2" type="ORF">RD110_15435</name>
</gene>
<dbReference type="EMBL" id="CP019236">
    <property type="protein sequence ID" value="APW38416.1"/>
    <property type="molecule type" value="Genomic_DNA"/>
</dbReference>
<accession>A0A1P8JXD8</accession>
<reference evidence="2 3" key="1">
    <citation type="submission" date="2017-01" db="EMBL/GenBank/DDBJ databases">
        <authorList>
            <person name="Mah S.A."/>
            <person name="Swanson W.J."/>
            <person name="Moy G.W."/>
            <person name="Vacquier V.D."/>
        </authorList>
    </citation>
    <scope>NUCLEOTIDE SEQUENCE [LARGE SCALE GENOMIC DNA]</scope>
    <source>
        <strain evidence="2 3">DCY110</strain>
    </source>
</reference>
<organism evidence="2 3">
    <name type="scientific">Rhodoferax koreensis</name>
    <dbReference type="NCBI Taxonomy" id="1842727"/>
    <lineage>
        <taxon>Bacteria</taxon>
        <taxon>Pseudomonadati</taxon>
        <taxon>Pseudomonadota</taxon>
        <taxon>Betaproteobacteria</taxon>
        <taxon>Burkholderiales</taxon>
        <taxon>Comamonadaceae</taxon>
        <taxon>Rhodoferax</taxon>
    </lineage>
</organism>
<feature type="chain" id="PRO_5012003799" description="DUF481 domain-containing protein" evidence="1">
    <location>
        <begin position="33"/>
        <end position="347"/>
    </location>
</feature>
<evidence type="ECO:0000313" key="3">
    <source>
        <dbReference type="Proteomes" id="UP000186609"/>
    </source>
</evidence>
<protein>
    <recommendedName>
        <fullName evidence="4">DUF481 domain-containing protein</fullName>
    </recommendedName>
</protein>
<name>A0A1P8JXD8_9BURK</name>